<comment type="similarity">
    <text evidence="1 2">Belongs to the OprB family.</text>
</comment>
<evidence type="ECO:0000313" key="4">
    <source>
        <dbReference type="Proteomes" id="UP001163831"/>
    </source>
</evidence>
<dbReference type="PANTHER" id="PTHR37944">
    <property type="entry name" value="PORIN B"/>
    <property type="match status" value="1"/>
</dbReference>
<evidence type="ECO:0000256" key="1">
    <source>
        <dbReference type="ARBA" id="ARBA00008769"/>
    </source>
</evidence>
<dbReference type="PANTHER" id="PTHR37944:SF1">
    <property type="entry name" value="PORIN B"/>
    <property type="match status" value="1"/>
</dbReference>
<protein>
    <submittedName>
        <fullName evidence="3">Carbohydrate porin</fullName>
    </submittedName>
</protein>
<reference evidence="3" key="1">
    <citation type="submission" date="2022-10" db="EMBL/GenBank/DDBJ databases">
        <title>Candidatus Kirkpatrella diaphorinas gen. nov., sp. nov., an uncultured endosymbiont identified in a population of Diaphorina citri from Hawaii.</title>
        <authorList>
            <person name="Henry E.M."/>
            <person name="Carlson C.R."/>
            <person name="Kuo Y.-W."/>
        </authorList>
    </citation>
    <scope>NUCLEOTIDE SEQUENCE</scope>
    <source>
        <strain evidence="3">CADCRV1</strain>
    </source>
</reference>
<dbReference type="InterPro" id="IPR052932">
    <property type="entry name" value="OprB_Porin"/>
</dbReference>
<dbReference type="Pfam" id="PF04966">
    <property type="entry name" value="OprB"/>
    <property type="match status" value="1"/>
</dbReference>
<dbReference type="EMBL" id="CP107052">
    <property type="protein sequence ID" value="UYH51638.1"/>
    <property type="molecule type" value="Genomic_DNA"/>
</dbReference>
<proteinExistence type="inferred from homology"/>
<dbReference type="InterPro" id="IPR007049">
    <property type="entry name" value="Carb-sel_porin_OprB"/>
</dbReference>
<evidence type="ECO:0000313" key="3">
    <source>
        <dbReference type="EMBL" id="UYH51638.1"/>
    </source>
</evidence>
<dbReference type="InterPro" id="IPR038673">
    <property type="entry name" value="OprB_sf"/>
</dbReference>
<organism evidence="3 4">
    <name type="scientific">Candidatus Kirkpatrickella diaphorinae</name>
    <dbReference type="NCBI Taxonomy" id="2984322"/>
    <lineage>
        <taxon>Bacteria</taxon>
        <taxon>Pseudomonadati</taxon>
        <taxon>Pseudomonadota</taxon>
        <taxon>Alphaproteobacteria</taxon>
        <taxon>Acetobacterales</taxon>
        <taxon>Acetobacteraceae</taxon>
        <taxon>Candidatus Kirkpatrickella</taxon>
    </lineage>
</organism>
<sequence>MKFFSIGIFAMSTVSQSAKAQINDFGARQRSDLAQPPVQDRPPQITDDHEHLLASWWGGRNWLMKHGIDVIPAYMLEAAGNVSGGLSQGAAYTGRFGIDLEIDWARLAGLKGLKSHTLFVSNSGRDLSADRLNKDPYSIMELYGRIGTFVRLQFAYVTQDLANDHLQIGAGRANQSLFFDSSPLYCMFLSLAICRVPRALTGANPDGFYSGSKTNWGGYVRYRPVTVFYMQVGAFEVSRSHGGASGFNWSTHGTNGVNFPFEIGWQPGGAAGEKPSHFALGGYYDHAPVRDVYWDDFGNARILSGLPGRRSHSHTAFWAQFDQLIKRNTASNVGGLIIFANFTRTDPNISIFKQQATIGFEDVGEIRARPKDGFGVQVTYAWASHAMRSGQKLHYGQYGRYPGGLYSAQSYEMIIEAQYSYHLYRAVDLQPDFQYIVHPNSQKGIRNATVIGGRARVNF</sequence>
<dbReference type="Proteomes" id="UP001163831">
    <property type="component" value="Chromosome"/>
</dbReference>
<evidence type="ECO:0000256" key="2">
    <source>
        <dbReference type="RuleBase" id="RU363072"/>
    </source>
</evidence>
<gene>
    <name evidence="3" type="ORF">N5W20_01830</name>
</gene>
<keyword evidence="4" id="KW-1185">Reference proteome</keyword>
<dbReference type="Gene3D" id="2.40.160.180">
    <property type="entry name" value="Carbohydrate-selective porin OprB"/>
    <property type="match status" value="1"/>
</dbReference>
<accession>A0ABY6GLG2</accession>
<name>A0ABY6GLG2_9PROT</name>
<dbReference type="RefSeq" id="WP_319807231.1">
    <property type="nucleotide sequence ID" value="NZ_CP107052.1"/>
</dbReference>